<organism evidence="1 2">
    <name type="scientific">Kordia algicida OT-1</name>
    <dbReference type="NCBI Taxonomy" id="391587"/>
    <lineage>
        <taxon>Bacteria</taxon>
        <taxon>Pseudomonadati</taxon>
        <taxon>Bacteroidota</taxon>
        <taxon>Flavobacteriia</taxon>
        <taxon>Flavobacteriales</taxon>
        <taxon>Flavobacteriaceae</taxon>
        <taxon>Kordia</taxon>
    </lineage>
</organism>
<dbReference type="AlphaFoldDB" id="A9DJX8"/>
<gene>
    <name evidence="1" type="ORF">KAOT1_13377</name>
</gene>
<evidence type="ECO:0000313" key="2">
    <source>
        <dbReference type="Proteomes" id="UP000002945"/>
    </source>
</evidence>
<dbReference type="STRING" id="391587.KAOT1_13377"/>
<dbReference type="EMBL" id="ABIB01000001">
    <property type="protein sequence ID" value="EDP98211.1"/>
    <property type="molecule type" value="Genomic_DNA"/>
</dbReference>
<evidence type="ECO:0000313" key="1">
    <source>
        <dbReference type="EMBL" id="EDP98211.1"/>
    </source>
</evidence>
<reference evidence="1 2" key="1">
    <citation type="journal article" date="2011" name="J. Bacteriol.">
        <title>Genome sequence of the algicidal bacterium Kordia algicida OT-1.</title>
        <authorList>
            <person name="Lee H.S."/>
            <person name="Kang S.G."/>
            <person name="Kwon K.K."/>
            <person name="Lee J.H."/>
            <person name="Kim S.J."/>
        </authorList>
    </citation>
    <scope>NUCLEOTIDE SEQUENCE [LARGE SCALE GENOMIC DNA]</scope>
    <source>
        <strain evidence="1 2">OT-1</strain>
    </source>
</reference>
<sequence>MYQFIFAAITEFLEHFAFVPLFTIYNAGVLKFFELKKALISQCF</sequence>
<dbReference type="Proteomes" id="UP000002945">
    <property type="component" value="Unassembled WGS sequence"/>
</dbReference>
<name>A9DJX8_9FLAO</name>
<proteinExistence type="predicted"/>
<accession>A9DJX8</accession>
<keyword evidence="2" id="KW-1185">Reference proteome</keyword>
<dbReference type="HOGENOM" id="CLU_3217589_0_0_10"/>
<protein>
    <submittedName>
        <fullName evidence="1">Uncharacterized protein</fullName>
    </submittedName>
</protein>
<comment type="caution">
    <text evidence="1">The sequence shown here is derived from an EMBL/GenBank/DDBJ whole genome shotgun (WGS) entry which is preliminary data.</text>
</comment>